<dbReference type="GO" id="GO:0004065">
    <property type="term" value="F:arylsulfatase activity"/>
    <property type="evidence" value="ECO:0007669"/>
    <property type="project" value="TreeGrafter"/>
</dbReference>
<dbReference type="Pfam" id="PF00884">
    <property type="entry name" value="Sulfatase"/>
    <property type="match status" value="1"/>
</dbReference>
<evidence type="ECO:0000256" key="3">
    <source>
        <dbReference type="ARBA" id="ARBA00022723"/>
    </source>
</evidence>
<dbReference type="PROSITE" id="PS51257">
    <property type="entry name" value="PROKAR_LIPOPROTEIN"/>
    <property type="match status" value="1"/>
</dbReference>
<evidence type="ECO:0000256" key="7">
    <source>
        <dbReference type="ARBA" id="ARBA00023180"/>
    </source>
</evidence>
<accession>A0AAW9S8T4</accession>
<evidence type="ECO:0000259" key="10">
    <source>
        <dbReference type="Pfam" id="PF00884"/>
    </source>
</evidence>
<comment type="cofactor">
    <cofactor evidence="1">
        <name>Ca(2+)</name>
        <dbReference type="ChEBI" id="CHEBI:29108"/>
    </cofactor>
</comment>
<evidence type="ECO:0000256" key="6">
    <source>
        <dbReference type="ARBA" id="ARBA00022837"/>
    </source>
</evidence>
<dbReference type="SUPFAM" id="SSF53649">
    <property type="entry name" value="Alkaline phosphatase-like"/>
    <property type="match status" value="1"/>
</dbReference>
<keyword evidence="5" id="KW-0378">Hydrolase</keyword>
<gene>
    <name evidence="11" type="ORF">AAG747_07480</name>
</gene>
<evidence type="ECO:0000256" key="5">
    <source>
        <dbReference type="ARBA" id="ARBA00022801"/>
    </source>
</evidence>
<dbReference type="PANTHER" id="PTHR42693:SF11">
    <property type="entry name" value="ARYLSULFATASE A"/>
    <property type="match status" value="1"/>
</dbReference>
<comment type="caution">
    <text evidence="11">The sequence shown here is derived from an EMBL/GenBank/DDBJ whole genome shotgun (WGS) entry which is preliminary data.</text>
</comment>
<dbReference type="Proteomes" id="UP001403385">
    <property type="component" value="Unassembled WGS sequence"/>
</dbReference>
<feature type="chain" id="PRO_5043443597" evidence="9">
    <location>
        <begin position="24"/>
        <end position="463"/>
    </location>
</feature>
<dbReference type="GO" id="GO:0046872">
    <property type="term" value="F:metal ion binding"/>
    <property type="evidence" value="ECO:0007669"/>
    <property type="project" value="UniProtKB-KW"/>
</dbReference>
<evidence type="ECO:0000256" key="4">
    <source>
        <dbReference type="ARBA" id="ARBA00022729"/>
    </source>
</evidence>
<dbReference type="PANTHER" id="PTHR42693">
    <property type="entry name" value="ARYLSULFATASE FAMILY MEMBER"/>
    <property type="match status" value="1"/>
</dbReference>
<feature type="signal peptide" evidence="9">
    <location>
        <begin position="1"/>
        <end position="23"/>
    </location>
</feature>
<dbReference type="AlphaFoldDB" id="A0AAW9S8T4"/>
<evidence type="ECO:0000256" key="1">
    <source>
        <dbReference type="ARBA" id="ARBA00001913"/>
    </source>
</evidence>
<keyword evidence="3" id="KW-0479">Metal-binding</keyword>
<reference evidence="11 12" key="1">
    <citation type="submission" date="2024-04" db="EMBL/GenBank/DDBJ databases">
        <title>Novel genus in family Flammeovirgaceae.</title>
        <authorList>
            <person name="Nguyen T.H."/>
            <person name="Vuong T.Q."/>
            <person name="Le H."/>
            <person name="Kim S.-G."/>
        </authorList>
    </citation>
    <scope>NUCLEOTIDE SEQUENCE [LARGE SCALE GENOMIC DNA]</scope>
    <source>
        <strain evidence="11 12">JCM 23209</strain>
    </source>
</reference>
<sequence>MMMRTLLLSLLFACLFFTSCTQKQQGEAETSVPLREKPNIVILFCDDMGYGDLGVYGHPTIKTPNLDRMAGEGMRFTQFYSGSPACSASRYSLLTGRYPIRSGFGWVLYPDGPKGMHPEEYTLAEGLKDAGYKTGMFGKWHLGNLHEYLPVQHGFDEYLGLPYSNDMIPPKFPDIALFQNNDTLELNPDQTKLTKMYTERAVNFIKGNKKDPFFLYLPYAMPHVPLMPGKDFQGKSMRGKYGDVVEEIDWSVGQILETLQQEGLAENTLVFFTSDNGPWIIKDIEGGSAGLFRDGKGSTWEGGMREPAIAWWPGTIKKGSVCAEVASTLDLYVSALQLAKQEIPTDRAVDGKSIVSLLKQSGEASVEQPYFYYGMNNYLYAVRKGAWKLHIHTYSQTGKQYFEGKLPLLFNIEEDPSEKYDLSEQYPEKIAELQKEIDAHEQKLESESSFFAKAENTGEQTKE</sequence>
<evidence type="ECO:0000256" key="9">
    <source>
        <dbReference type="SAM" id="SignalP"/>
    </source>
</evidence>
<dbReference type="FunFam" id="3.40.720.10:FF:000023">
    <property type="entry name" value="Arylsulfatase A"/>
    <property type="match status" value="1"/>
</dbReference>
<keyword evidence="4 9" id="KW-0732">Signal</keyword>
<feature type="region of interest" description="Disordered" evidence="8">
    <location>
        <begin position="441"/>
        <end position="463"/>
    </location>
</feature>
<dbReference type="Gene3D" id="3.40.720.10">
    <property type="entry name" value="Alkaline Phosphatase, subunit A"/>
    <property type="match status" value="1"/>
</dbReference>
<name>A0AAW9S8T4_9BACT</name>
<proteinExistence type="inferred from homology"/>
<feature type="domain" description="Sulfatase N-terminal" evidence="10">
    <location>
        <begin position="38"/>
        <end position="339"/>
    </location>
</feature>
<protein>
    <submittedName>
        <fullName evidence="11">Sulfatase</fullName>
    </submittedName>
</protein>
<dbReference type="CDD" id="cd16026">
    <property type="entry name" value="GALNS_like"/>
    <property type="match status" value="1"/>
</dbReference>
<evidence type="ECO:0000313" key="12">
    <source>
        <dbReference type="Proteomes" id="UP001403385"/>
    </source>
</evidence>
<dbReference type="InterPro" id="IPR000917">
    <property type="entry name" value="Sulfatase_N"/>
</dbReference>
<evidence type="ECO:0000313" key="11">
    <source>
        <dbReference type="EMBL" id="MEN7547743.1"/>
    </source>
</evidence>
<dbReference type="RefSeq" id="WP_346820528.1">
    <property type="nucleotide sequence ID" value="NZ_JBDKWZ010000003.1"/>
</dbReference>
<evidence type="ECO:0000256" key="8">
    <source>
        <dbReference type="SAM" id="MobiDB-lite"/>
    </source>
</evidence>
<keyword evidence="7" id="KW-0325">Glycoprotein</keyword>
<dbReference type="Pfam" id="PF14707">
    <property type="entry name" value="Sulfatase_C"/>
    <property type="match status" value="1"/>
</dbReference>
<dbReference type="EMBL" id="JBDKWZ010000003">
    <property type="protein sequence ID" value="MEN7547743.1"/>
    <property type="molecule type" value="Genomic_DNA"/>
</dbReference>
<dbReference type="Gene3D" id="3.30.1120.10">
    <property type="match status" value="1"/>
</dbReference>
<dbReference type="InterPro" id="IPR050738">
    <property type="entry name" value="Sulfatase"/>
</dbReference>
<evidence type="ECO:0000256" key="2">
    <source>
        <dbReference type="ARBA" id="ARBA00008779"/>
    </source>
</evidence>
<keyword evidence="12" id="KW-1185">Reference proteome</keyword>
<dbReference type="InterPro" id="IPR017850">
    <property type="entry name" value="Alkaline_phosphatase_core_sf"/>
</dbReference>
<organism evidence="11 12">
    <name type="scientific">Rapidithrix thailandica</name>
    <dbReference type="NCBI Taxonomy" id="413964"/>
    <lineage>
        <taxon>Bacteria</taxon>
        <taxon>Pseudomonadati</taxon>
        <taxon>Bacteroidota</taxon>
        <taxon>Cytophagia</taxon>
        <taxon>Cytophagales</taxon>
        <taxon>Flammeovirgaceae</taxon>
        <taxon>Rapidithrix</taxon>
    </lineage>
</organism>
<keyword evidence="6" id="KW-0106">Calcium</keyword>
<comment type="similarity">
    <text evidence="2">Belongs to the sulfatase family.</text>
</comment>